<accession>A0A7N2L9P8</accession>
<organism evidence="1 2">
    <name type="scientific">Quercus lobata</name>
    <name type="common">Valley oak</name>
    <dbReference type="NCBI Taxonomy" id="97700"/>
    <lineage>
        <taxon>Eukaryota</taxon>
        <taxon>Viridiplantae</taxon>
        <taxon>Streptophyta</taxon>
        <taxon>Embryophyta</taxon>
        <taxon>Tracheophyta</taxon>
        <taxon>Spermatophyta</taxon>
        <taxon>Magnoliopsida</taxon>
        <taxon>eudicotyledons</taxon>
        <taxon>Gunneridae</taxon>
        <taxon>Pentapetalae</taxon>
        <taxon>rosids</taxon>
        <taxon>fabids</taxon>
        <taxon>Fagales</taxon>
        <taxon>Fagaceae</taxon>
        <taxon>Quercus</taxon>
    </lineage>
</organism>
<dbReference type="Proteomes" id="UP000594261">
    <property type="component" value="Chromosome 3"/>
</dbReference>
<name>A0A7N2L9P8_QUELO</name>
<dbReference type="InParanoid" id="A0A7N2L9P8"/>
<keyword evidence="2" id="KW-1185">Reference proteome</keyword>
<dbReference type="EMBL" id="LRBV02000003">
    <property type="status" value="NOT_ANNOTATED_CDS"/>
    <property type="molecule type" value="Genomic_DNA"/>
</dbReference>
<reference evidence="1 2" key="1">
    <citation type="journal article" date="2016" name="G3 (Bethesda)">
        <title>First Draft Assembly and Annotation of the Genome of a California Endemic Oak Quercus lobata Nee (Fagaceae).</title>
        <authorList>
            <person name="Sork V.L."/>
            <person name="Fitz-Gibbon S.T."/>
            <person name="Puiu D."/>
            <person name="Crepeau M."/>
            <person name="Gugger P.F."/>
            <person name="Sherman R."/>
            <person name="Stevens K."/>
            <person name="Langley C.H."/>
            <person name="Pellegrini M."/>
            <person name="Salzberg S.L."/>
        </authorList>
    </citation>
    <scope>NUCLEOTIDE SEQUENCE [LARGE SCALE GENOMIC DNA]</scope>
    <source>
        <strain evidence="1 2">cv. SW786</strain>
    </source>
</reference>
<dbReference type="EnsemblPlants" id="QL03p055019:mrna">
    <property type="protein sequence ID" value="QL03p055019:mrna"/>
    <property type="gene ID" value="QL03p055019"/>
</dbReference>
<sequence>MDLFGDCERFDRKSIFSGCRRYETRWDVLENIGSLCVGGFILGGHALSFVLLKLGCSGGLTLWIVLPLRALLTPEAAPYLGNLILSNRVDVGASSSAGGVSEAPLSISDLAKPVNTSSTDPS</sequence>
<evidence type="ECO:0000313" key="2">
    <source>
        <dbReference type="Proteomes" id="UP000594261"/>
    </source>
</evidence>
<proteinExistence type="predicted"/>
<reference evidence="1" key="2">
    <citation type="submission" date="2021-01" db="UniProtKB">
        <authorList>
            <consortium name="EnsemblPlants"/>
        </authorList>
    </citation>
    <scope>IDENTIFICATION</scope>
</reference>
<protein>
    <submittedName>
        <fullName evidence="1">Uncharacterized protein</fullName>
    </submittedName>
</protein>
<evidence type="ECO:0000313" key="1">
    <source>
        <dbReference type="EnsemblPlants" id="QL03p055019:mrna"/>
    </source>
</evidence>
<dbReference type="Gramene" id="QL03p055019:mrna">
    <property type="protein sequence ID" value="QL03p055019:mrna"/>
    <property type="gene ID" value="QL03p055019"/>
</dbReference>
<dbReference type="AlphaFoldDB" id="A0A7N2L9P8"/>